<proteinExistence type="predicted"/>
<accession>A0AAP0F220</accession>
<comment type="caution">
    <text evidence="1">The sequence shown here is derived from an EMBL/GenBank/DDBJ whole genome shotgun (WGS) entry which is preliminary data.</text>
</comment>
<sequence>MGNACCNGIAEDELFETNFSVGSKASSSEVLCKRRDGSSNVAEERLNFLKRKGRPSDGLKNSGDQKGVVRVKIVLTKRELALLLTTSKSSTAEAETLNEILKGLQRNDSNKSNDMGSGDVCSGFLREPWKPTLASIPEEC</sequence>
<evidence type="ECO:0000313" key="2">
    <source>
        <dbReference type="Proteomes" id="UP001417504"/>
    </source>
</evidence>
<organism evidence="1 2">
    <name type="scientific">Stephania japonica</name>
    <dbReference type="NCBI Taxonomy" id="461633"/>
    <lineage>
        <taxon>Eukaryota</taxon>
        <taxon>Viridiplantae</taxon>
        <taxon>Streptophyta</taxon>
        <taxon>Embryophyta</taxon>
        <taxon>Tracheophyta</taxon>
        <taxon>Spermatophyta</taxon>
        <taxon>Magnoliopsida</taxon>
        <taxon>Ranunculales</taxon>
        <taxon>Menispermaceae</taxon>
        <taxon>Menispermoideae</taxon>
        <taxon>Cissampelideae</taxon>
        <taxon>Stephania</taxon>
    </lineage>
</organism>
<keyword evidence="2" id="KW-1185">Reference proteome</keyword>
<dbReference type="EMBL" id="JBBNAE010000008">
    <property type="protein sequence ID" value="KAK9103881.1"/>
    <property type="molecule type" value="Genomic_DNA"/>
</dbReference>
<dbReference type="Proteomes" id="UP001417504">
    <property type="component" value="Unassembled WGS sequence"/>
</dbReference>
<name>A0AAP0F220_9MAGN</name>
<evidence type="ECO:0000313" key="1">
    <source>
        <dbReference type="EMBL" id="KAK9103881.1"/>
    </source>
</evidence>
<reference evidence="1 2" key="1">
    <citation type="submission" date="2024-01" db="EMBL/GenBank/DDBJ databases">
        <title>Genome assemblies of Stephania.</title>
        <authorList>
            <person name="Yang L."/>
        </authorList>
    </citation>
    <scope>NUCLEOTIDE SEQUENCE [LARGE SCALE GENOMIC DNA]</scope>
    <source>
        <strain evidence="1">QJT</strain>
        <tissue evidence="1">Leaf</tissue>
    </source>
</reference>
<protein>
    <submittedName>
        <fullName evidence="1">Uncharacterized protein</fullName>
    </submittedName>
</protein>
<dbReference type="AlphaFoldDB" id="A0AAP0F220"/>
<gene>
    <name evidence="1" type="ORF">Sjap_021135</name>
</gene>